<gene>
    <name evidence="2" type="ORF">LR394_15280</name>
</gene>
<reference evidence="2" key="1">
    <citation type="submission" date="2021-11" db="EMBL/GenBank/DDBJ databases">
        <title>Streptomyces corallinus and Kineosporia corallina sp. nov., two new coral-derived marine actinobacteria.</title>
        <authorList>
            <person name="Buangrab K."/>
            <person name="Sutthacheep M."/>
            <person name="Yeemin T."/>
            <person name="Harunari E."/>
            <person name="Igarashi Y."/>
            <person name="Sripreechasak P."/>
            <person name="Kanchanasin P."/>
            <person name="Tanasupawat S."/>
            <person name="Phongsopitanun W."/>
        </authorList>
    </citation>
    <scope>NUCLEOTIDE SEQUENCE</scope>
    <source>
        <strain evidence="2">JCM 31032</strain>
    </source>
</reference>
<dbReference type="PANTHER" id="PTHR11695:SF294">
    <property type="entry name" value="RETICULON-4-INTERACTING PROTEIN 1, MITOCHONDRIAL"/>
    <property type="match status" value="1"/>
</dbReference>
<dbReference type="Proteomes" id="UP001138997">
    <property type="component" value="Unassembled WGS sequence"/>
</dbReference>
<dbReference type="RefSeq" id="WP_231442297.1">
    <property type="nucleotide sequence ID" value="NZ_JAJOMB010000007.1"/>
</dbReference>
<dbReference type="InterPro" id="IPR020843">
    <property type="entry name" value="ER"/>
</dbReference>
<dbReference type="Gene3D" id="3.90.180.10">
    <property type="entry name" value="Medium-chain alcohol dehydrogenases, catalytic domain"/>
    <property type="match status" value="1"/>
</dbReference>
<dbReference type="Pfam" id="PF13602">
    <property type="entry name" value="ADH_zinc_N_2"/>
    <property type="match status" value="1"/>
</dbReference>
<dbReference type="PANTHER" id="PTHR11695">
    <property type="entry name" value="ALCOHOL DEHYDROGENASE RELATED"/>
    <property type="match status" value="1"/>
</dbReference>
<dbReference type="InterPro" id="IPR011032">
    <property type="entry name" value="GroES-like_sf"/>
</dbReference>
<name>A0A9X1NEC6_9ACTN</name>
<comment type="caution">
    <text evidence="2">The sequence shown here is derived from an EMBL/GenBank/DDBJ whole genome shotgun (WGS) entry which is preliminary data.</text>
</comment>
<dbReference type="Pfam" id="PF08240">
    <property type="entry name" value="ADH_N"/>
    <property type="match status" value="1"/>
</dbReference>
<feature type="domain" description="Enoyl reductase (ER)" evidence="1">
    <location>
        <begin position="10"/>
        <end position="320"/>
    </location>
</feature>
<dbReference type="Gene3D" id="3.40.50.720">
    <property type="entry name" value="NAD(P)-binding Rossmann-like Domain"/>
    <property type="match status" value="1"/>
</dbReference>
<dbReference type="GO" id="GO:0016491">
    <property type="term" value="F:oxidoreductase activity"/>
    <property type="evidence" value="ECO:0007669"/>
    <property type="project" value="InterPro"/>
</dbReference>
<dbReference type="AlphaFoldDB" id="A0A9X1NEC6"/>
<dbReference type="SUPFAM" id="SSF51735">
    <property type="entry name" value="NAD(P)-binding Rossmann-fold domains"/>
    <property type="match status" value="1"/>
</dbReference>
<dbReference type="InterPro" id="IPR036291">
    <property type="entry name" value="NAD(P)-bd_dom_sf"/>
</dbReference>
<keyword evidence="3" id="KW-1185">Reference proteome</keyword>
<dbReference type="SUPFAM" id="SSF50129">
    <property type="entry name" value="GroES-like"/>
    <property type="match status" value="1"/>
</dbReference>
<dbReference type="SMART" id="SM00829">
    <property type="entry name" value="PKS_ER"/>
    <property type="match status" value="1"/>
</dbReference>
<organism evidence="2 3">
    <name type="scientific">Kineosporia babensis</name>
    <dbReference type="NCBI Taxonomy" id="499548"/>
    <lineage>
        <taxon>Bacteria</taxon>
        <taxon>Bacillati</taxon>
        <taxon>Actinomycetota</taxon>
        <taxon>Actinomycetes</taxon>
        <taxon>Kineosporiales</taxon>
        <taxon>Kineosporiaceae</taxon>
        <taxon>Kineosporia</taxon>
    </lineage>
</organism>
<evidence type="ECO:0000313" key="2">
    <source>
        <dbReference type="EMBL" id="MCD5312269.1"/>
    </source>
</evidence>
<dbReference type="EMBL" id="JAJOMB010000007">
    <property type="protein sequence ID" value="MCD5312269.1"/>
    <property type="molecule type" value="Genomic_DNA"/>
</dbReference>
<dbReference type="CDD" id="cd08267">
    <property type="entry name" value="MDR1"/>
    <property type="match status" value="1"/>
</dbReference>
<evidence type="ECO:0000259" key="1">
    <source>
        <dbReference type="SMART" id="SM00829"/>
    </source>
</evidence>
<evidence type="ECO:0000313" key="3">
    <source>
        <dbReference type="Proteomes" id="UP001138997"/>
    </source>
</evidence>
<accession>A0A9X1NEC6</accession>
<dbReference type="InterPro" id="IPR050700">
    <property type="entry name" value="YIM1/Zinc_Alcohol_DH_Fams"/>
</dbReference>
<protein>
    <submittedName>
        <fullName evidence="2">NAD(P)-dependent alcohol dehydrogenase</fullName>
    </submittedName>
</protein>
<proteinExistence type="predicted"/>
<sequence length="323" mass="33559">MKAIVQEKYGAPDSLRLEDAGEPVAGDGEVLVRVRAAALNPADWHILRGSPVIARPGMGWTRPGHRIAGTDAAGVVERVGAGVSDVAVGDEVYGYVAGAFAERAVGSAGKLAPKPPNLTFAEAAALPIAATTALRGIRDVAKVRAGQRVLITGASGGVGHFAVQVAVALGAEVSAVCSAANADLVRELGAEHVIDYRVQDFTAGPERYDAILDNASRKSPNVVRRALTPTGVLVLNDGGTPGGLLGPLGPMLRGVALNRFVGQTISLLPTREDRSNLLEVNQLVAEGRLRPVISRTWTLPETAQALAELEQGHTRGKAVIEIP</sequence>
<dbReference type="InterPro" id="IPR013154">
    <property type="entry name" value="ADH-like_N"/>
</dbReference>